<evidence type="ECO:0000313" key="3">
    <source>
        <dbReference type="EMBL" id="KAF2072482.1"/>
    </source>
</evidence>
<dbReference type="AlphaFoldDB" id="A0A8J4V3D6"/>
<proteinExistence type="inferred from homology"/>
<evidence type="ECO:0000313" key="4">
    <source>
        <dbReference type="Proteomes" id="UP000695562"/>
    </source>
</evidence>
<evidence type="ECO:0000256" key="2">
    <source>
        <dbReference type="SAM" id="MobiDB-lite"/>
    </source>
</evidence>
<dbReference type="Gene3D" id="1.25.40.850">
    <property type="match status" value="1"/>
</dbReference>
<dbReference type="Gene3D" id="3.40.50.1910">
    <property type="match status" value="2"/>
</dbReference>
<reference evidence="3" key="1">
    <citation type="submission" date="2020-01" db="EMBL/GenBank/DDBJ databases">
        <title>Development of genomics and gene disruption for Polysphondylium violaceum indicates a role for the polyketide synthase stlB in stalk morphogenesis.</title>
        <authorList>
            <person name="Narita B."/>
            <person name="Kawabe Y."/>
            <person name="Kin K."/>
            <person name="Saito T."/>
            <person name="Gibbs R."/>
            <person name="Kuspa A."/>
            <person name="Muzny D."/>
            <person name="Queller D."/>
            <person name="Richards S."/>
            <person name="Strassman J."/>
            <person name="Sucgang R."/>
            <person name="Worley K."/>
            <person name="Schaap P."/>
        </authorList>
    </citation>
    <scope>NUCLEOTIDE SEQUENCE</scope>
    <source>
        <strain evidence="3">QSvi11</strain>
    </source>
</reference>
<dbReference type="Gene3D" id="3.40.50.2060">
    <property type="match status" value="1"/>
</dbReference>
<dbReference type="InterPro" id="IPR043155">
    <property type="entry name" value="VPS33_dom3b"/>
</dbReference>
<organism evidence="3 4">
    <name type="scientific">Polysphondylium violaceum</name>
    <dbReference type="NCBI Taxonomy" id="133409"/>
    <lineage>
        <taxon>Eukaryota</taxon>
        <taxon>Amoebozoa</taxon>
        <taxon>Evosea</taxon>
        <taxon>Eumycetozoa</taxon>
        <taxon>Dictyostelia</taxon>
        <taxon>Dictyosteliales</taxon>
        <taxon>Dictyosteliaceae</taxon>
        <taxon>Polysphondylium</taxon>
    </lineage>
</organism>
<accession>A0A8J4V3D6</accession>
<dbReference type="InterPro" id="IPR043154">
    <property type="entry name" value="Sec-1-like_dom1"/>
</dbReference>
<protein>
    <recommendedName>
        <fullName evidence="5">Sec1-like family protein</fullName>
    </recommendedName>
</protein>
<comment type="similarity">
    <text evidence="1">Belongs to the STXBP/unc-18/SEC1 family.</text>
</comment>
<dbReference type="GO" id="GO:0016192">
    <property type="term" value="P:vesicle-mediated transport"/>
    <property type="evidence" value="ECO:0007669"/>
    <property type="project" value="InterPro"/>
</dbReference>
<dbReference type="Proteomes" id="UP000695562">
    <property type="component" value="Unassembled WGS sequence"/>
</dbReference>
<feature type="region of interest" description="Disordered" evidence="2">
    <location>
        <begin position="227"/>
        <end position="247"/>
    </location>
</feature>
<dbReference type="InterPro" id="IPR043127">
    <property type="entry name" value="Sec-1-like_dom3a"/>
</dbReference>
<dbReference type="InterPro" id="IPR027482">
    <property type="entry name" value="Sec1-like_dom2"/>
</dbReference>
<evidence type="ECO:0000256" key="1">
    <source>
        <dbReference type="ARBA" id="ARBA00009884"/>
    </source>
</evidence>
<dbReference type="InterPro" id="IPR001619">
    <property type="entry name" value="Sec1-like"/>
</dbReference>
<dbReference type="InterPro" id="IPR036045">
    <property type="entry name" value="Sec1-like_sf"/>
</dbReference>
<sequence length="561" mass="64039">MGFLNLIADPQYLQSQGAEQIFPLKRGPLETNCKNVVYIVTPDIKYMHIITDQVKQHAMDGLKKEYSLVFVPRGTILCSRVLEEEGVLGNFTIHEFPLDIVPFDEDVLSLELGNSYKEYLLDGDRTSLFYVAKSLMKFQAMFGTIPVVKGKGQCSRLVMDMITRMRKEMGEEFTVPPEIDSLILIDRDIDTVTPMCTQLTYEGLIDEIYSIKNNAIFLDETIVNPSQQQQQQAQSTGKAIPPSGKKVPFPLHSNDKVYSEIRDTNFSILCGLLNKKAKDIDEYYKKFKSTQSITAIRDHMKKLASYQMEHNSLRIHTCITEEILDITKSSSFMKGIEAEQNLLAGVNLEAVERYLEESINKKDSIYKVIRLLILYNSTNNGIKPKYLEFIKREIIQTYGTEQILTFYNLEKLGLIRKSDPKPTFNVIRKELNLIIEDLNESNPSDIAYTYSGYAPLSVRLIQHAIRPSGWRSIEEVMRLLPGPTFEEIQPLPQGATTNVKSDRKPITLVYFIGGVTFSEISALRFLSRQDQANRDFIILTTKLINGNQMIDNFIEKLTPDN</sequence>
<evidence type="ECO:0008006" key="5">
    <source>
        <dbReference type="Google" id="ProtNLM"/>
    </source>
</evidence>
<dbReference type="SUPFAM" id="SSF56815">
    <property type="entry name" value="Sec1/munc18-like (SM) proteins"/>
    <property type="match status" value="1"/>
</dbReference>
<dbReference type="Pfam" id="PF00995">
    <property type="entry name" value="Sec1"/>
    <property type="match status" value="1"/>
</dbReference>
<keyword evidence="4" id="KW-1185">Reference proteome</keyword>
<dbReference type="OrthoDB" id="10262287at2759"/>
<dbReference type="FunFam" id="3.40.50.1910:FF:000005">
    <property type="entry name" value="vacuolar protein sorting-associated protein 33A isoform X1"/>
    <property type="match status" value="1"/>
</dbReference>
<dbReference type="EMBL" id="AJWJ01000276">
    <property type="protein sequence ID" value="KAF2072482.1"/>
    <property type="molecule type" value="Genomic_DNA"/>
</dbReference>
<gene>
    <name evidence="3" type="ORF">CYY_006214</name>
</gene>
<name>A0A8J4V3D6_9MYCE</name>
<comment type="caution">
    <text evidence="3">The sequence shown here is derived from an EMBL/GenBank/DDBJ whole genome shotgun (WGS) entry which is preliminary data.</text>
</comment>
<dbReference type="Gene3D" id="3.90.830.10">
    <property type="entry name" value="Syntaxin Binding Protein 1, Chain A, domain 2"/>
    <property type="match status" value="1"/>
</dbReference>
<dbReference type="PANTHER" id="PTHR11679">
    <property type="entry name" value="VESICLE PROTEIN SORTING-ASSOCIATED"/>
    <property type="match status" value="1"/>
</dbReference>